<keyword evidence="1" id="KW-0732">Signal</keyword>
<reference evidence="2" key="1">
    <citation type="submission" date="2025-08" db="UniProtKB">
        <authorList>
            <consortium name="Ensembl"/>
        </authorList>
    </citation>
    <scope>IDENTIFICATION</scope>
</reference>
<evidence type="ECO:0000313" key="2">
    <source>
        <dbReference type="Ensembl" id="ENSCATP00000000963.1"/>
    </source>
</evidence>
<dbReference type="Ensembl" id="ENSCATT00000005176.1">
    <property type="protein sequence ID" value="ENSCATP00000000963.1"/>
    <property type="gene ID" value="ENSCATG00000004708.1"/>
</dbReference>
<sequence>MGPRRLLLVAACLCLCGPLLSARTRARRPVTFRWGVPPPSRAQPMPLWTRSWRVQPACHGMLDTEEVGAEAPGGACGPALHLSLCSLFLPGPPPKRKGLTLLHQ</sequence>
<evidence type="ECO:0000256" key="1">
    <source>
        <dbReference type="SAM" id="SignalP"/>
    </source>
</evidence>
<dbReference type="Bgee" id="ENSCATG00000004708">
    <property type="expression patterns" value="Expressed in spleen and 12 other cell types or tissues"/>
</dbReference>
<accession>A0A2K5KJT3</accession>
<name>A0A2K5KJT3_CERAT</name>
<dbReference type="AlphaFoldDB" id="A0A2K5KJT3"/>
<organism evidence="2 3">
    <name type="scientific">Cercocebus atys</name>
    <name type="common">Sooty mangabey</name>
    <name type="synonym">Cercocebus torquatus atys</name>
    <dbReference type="NCBI Taxonomy" id="9531"/>
    <lineage>
        <taxon>Eukaryota</taxon>
        <taxon>Metazoa</taxon>
        <taxon>Chordata</taxon>
        <taxon>Craniata</taxon>
        <taxon>Vertebrata</taxon>
        <taxon>Euteleostomi</taxon>
        <taxon>Mammalia</taxon>
        <taxon>Eutheria</taxon>
        <taxon>Euarchontoglires</taxon>
        <taxon>Primates</taxon>
        <taxon>Haplorrhini</taxon>
        <taxon>Catarrhini</taxon>
        <taxon>Cercopithecidae</taxon>
        <taxon>Cercopithecinae</taxon>
        <taxon>Cercocebus</taxon>
    </lineage>
</organism>
<keyword evidence="3" id="KW-1185">Reference proteome</keyword>
<dbReference type="Proteomes" id="UP000233060">
    <property type="component" value="Unassembled WGS sequence"/>
</dbReference>
<evidence type="ECO:0000313" key="3">
    <source>
        <dbReference type="Proteomes" id="UP000233060"/>
    </source>
</evidence>
<feature type="chain" id="PRO_5014399000" evidence="1">
    <location>
        <begin position="22"/>
        <end position="104"/>
    </location>
</feature>
<protein>
    <submittedName>
        <fullName evidence="2">Coagulation factor II thrombin receptor</fullName>
    </submittedName>
</protein>
<dbReference type="GeneTree" id="ENSGT01050000244840"/>
<reference evidence="2" key="2">
    <citation type="submission" date="2025-09" db="UniProtKB">
        <authorList>
            <consortium name="Ensembl"/>
        </authorList>
    </citation>
    <scope>IDENTIFICATION</scope>
</reference>
<proteinExistence type="predicted"/>
<gene>
    <name evidence="2" type="primary">F2R</name>
</gene>
<feature type="signal peptide" evidence="1">
    <location>
        <begin position="1"/>
        <end position="21"/>
    </location>
</feature>